<keyword evidence="2" id="KW-0378">Hydrolase</keyword>
<comment type="caution">
    <text evidence="2">The sequence shown here is derived from an EMBL/GenBank/DDBJ whole genome shotgun (WGS) entry which is preliminary data.</text>
</comment>
<dbReference type="RefSeq" id="WP_184934983.1">
    <property type="nucleotide sequence ID" value="NZ_JACHJV010000001.1"/>
</dbReference>
<reference evidence="2 3" key="1">
    <citation type="submission" date="2020-08" db="EMBL/GenBank/DDBJ databases">
        <title>Sequencing the genomes of 1000 actinobacteria strains.</title>
        <authorList>
            <person name="Klenk H.-P."/>
        </authorList>
    </citation>
    <scope>NUCLEOTIDE SEQUENCE [LARGE SCALE GENOMIC DNA]</scope>
    <source>
        <strain evidence="2 3">DSM 41654</strain>
    </source>
</reference>
<name>A0A7W7QZV7_KITKI</name>
<keyword evidence="2" id="KW-0255">Endonuclease</keyword>
<dbReference type="Pfam" id="PF03372">
    <property type="entry name" value="Exo_endo_phos"/>
    <property type="match status" value="1"/>
</dbReference>
<dbReference type="InterPro" id="IPR036691">
    <property type="entry name" value="Endo/exonu/phosph_ase_sf"/>
</dbReference>
<dbReference type="Gene3D" id="3.60.10.10">
    <property type="entry name" value="Endonuclease/exonuclease/phosphatase"/>
    <property type="match status" value="1"/>
</dbReference>
<dbReference type="AlphaFoldDB" id="A0A7W7QZV7"/>
<evidence type="ECO:0000259" key="1">
    <source>
        <dbReference type="Pfam" id="PF03372"/>
    </source>
</evidence>
<evidence type="ECO:0000313" key="2">
    <source>
        <dbReference type="EMBL" id="MBB4922881.1"/>
    </source>
</evidence>
<protein>
    <submittedName>
        <fullName evidence="2">Endonuclease/exonuclease/phosphatase family metal-dependent hydrolase</fullName>
    </submittedName>
</protein>
<organism evidence="2 3">
    <name type="scientific">Kitasatospora kifunensis</name>
    <name type="common">Streptomyces kifunensis</name>
    <dbReference type="NCBI Taxonomy" id="58351"/>
    <lineage>
        <taxon>Bacteria</taxon>
        <taxon>Bacillati</taxon>
        <taxon>Actinomycetota</taxon>
        <taxon>Actinomycetes</taxon>
        <taxon>Kitasatosporales</taxon>
        <taxon>Streptomycetaceae</taxon>
        <taxon>Kitasatospora</taxon>
    </lineage>
</organism>
<keyword evidence="3" id="KW-1185">Reference proteome</keyword>
<dbReference type="InterPro" id="IPR005135">
    <property type="entry name" value="Endo/exonuclease/phosphatase"/>
</dbReference>
<accession>A0A7W7QZV7</accession>
<dbReference type="GO" id="GO:0004527">
    <property type="term" value="F:exonuclease activity"/>
    <property type="evidence" value="ECO:0007669"/>
    <property type="project" value="UniProtKB-KW"/>
</dbReference>
<dbReference type="Proteomes" id="UP000540506">
    <property type="component" value="Unassembled WGS sequence"/>
</dbReference>
<dbReference type="EMBL" id="JACHJV010000001">
    <property type="protein sequence ID" value="MBB4922881.1"/>
    <property type="molecule type" value="Genomic_DNA"/>
</dbReference>
<dbReference type="GO" id="GO:0004519">
    <property type="term" value="F:endonuclease activity"/>
    <property type="evidence" value="ECO:0007669"/>
    <property type="project" value="UniProtKB-KW"/>
</dbReference>
<keyword evidence="2" id="KW-0269">Exonuclease</keyword>
<keyword evidence="2" id="KW-0540">Nuclease</keyword>
<dbReference type="SUPFAM" id="SSF56219">
    <property type="entry name" value="DNase I-like"/>
    <property type="match status" value="1"/>
</dbReference>
<evidence type="ECO:0000313" key="3">
    <source>
        <dbReference type="Proteomes" id="UP000540506"/>
    </source>
</evidence>
<gene>
    <name evidence="2" type="ORF">FHR34_001874</name>
</gene>
<proteinExistence type="predicted"/>
<feature type="domain" description="Endonuclease/exonuclease/phosphatase" evidence="1">
    <location>
        <begin position="21"/>
        <end position="233"/>
    </location>
</feature>
<sequence length="246" mass="26953">MTLDLPHSGPQPDGAELVRVLSYNIRSQRDDRRALIRMIRACEPDLICVQESPRYWRPEGQAAWLAKNTGMVVLSGGGRTAAGPLLLGRLSVNVLSRHDRLLPKHRGMHARGFATSVVRIGRAVPFALTSCHLSFIPPERVQQFALLHEQAAINAYSVIAGDFNEHPEDEGWRRLAEHYQDGWATSPWGGEYTSRPGDPLQRLDAVFASPGIEVLSCGVPPLPVTELLAATDHLPVVAVLRVPAAS</sequence>